<dbReference type="GO" id="GO:0008237">
    <property type="term" value="F:metallopeptidase activity"/>
    <property type="evidence" value="ECO:0007669"/>
    <property type="project" value="UniProtKB-KW"/>
</dbReference>
<evidence type="ECO:0000259" key="2">
    <source>
        <dbReference type="Pfam" id="PF02517"/>
    </source>
</evidence>
<keyword evidence="3" id="KW-0645">Protease</keyword>
<feature type="transmembrane region" description="Helical" evidence="1">
    <location>
        <begin position="111"/>
        <end position="127"/>
    </location>
</feature>
<keyword evidence="3" id="KW-0378">Hydrolase</keyword>
<reference evidence="3 4" key="1">
    <citation type="submission" date="2018-10" db="EMBL/GenBank/DDBJ databases">
        <title>Phylogenomics of Brevibacillus.</title>
        <authorList>
            <person name="Dunlap C."/>
        </authorList>
    </citation>
    <scope>NUCLEOTIDE SEQUENCE [LARGE SCALE GENOMIC DNA]</scope>
    <source>
        <strain evidence="3 4">JCM 15716</strain>
    </source>
</reference>
<sequence length="221" mass="25024">MTLIVLLAAPTLLIFLGLQVMNSVPITFLLFYGWLFAVPFVDLMLVKRFTFSQTLRQLGFGLQRKSIVVGLVSGAIYFLAILLAGSLFLPLLFEKAELERLLVEWKFSGELFWWLVLVLVLVNPFLEELYWRGYFFYKANGRFAQKKLILLSSFFYSLYHLLSVVPLFAWPTPIIVIIAVFVAGVSWGILRAKTGSLAGAVASHIFADAGIILLYLLYLRS</sequence>
<organism evidence="3 4">
    <name type="scientific">Brevibacillus fluminis</name>
    <dbReference type="NCBI Taxonomy" id="511487"/>
    <lineage>
        <taxon>Bacteria</taxon>
        <taxon>Bacillati</taxon>
        <taxon>Bacillota</taxon>
        <taxon>Bacilli</taxon>
        <taxon>Bacillales</taxon>
        <taxon>Paenibacillaceae</taxon>
        <taxon>Brevibacillus</taxon>
    </lineage>
</organism>
<feature type="transmembrane region" description="Helical" evidence="1">
    <location>
        <begin position="197"/>
        <end position="218"/>
    </location>
</feature>
<feature type="transmembrane region" description="Helical" evidence="1">
    <location>
        <begin position="174"/>
        <end position="190"/>
    </location>
</feature>
<name>A0A3M8DVW5_9BACL</name>
<dbReference type="AlphaFoldDB" id="A0A3M8DVW5"/>
<feature type="domain" description="CAAX prenyl protease 2/Lysostaphin resistance protein A-like" evidence="2">
    <location>
        <begin position="111"/>
        <end position="209"/>
    </location>
</feature>
<evidence type="ECO:0000256" key="1">
    <source>
        <dbReference type="SAM" id="Phobius"/>
    </source>
</evidence>
<keyword evidence="1" id="KW-1133">Transmembrane helix</keyword>
<keyword evidence="1" id="KW-0812">Transmembrane</keyword>
<dbReference type="GO" id="GO:0004175">
    <property type="term" value="F:endopeptidase activity"/>
    <property type="evidence" value="ECO:0007669"/>
    <property type="project" value="UniProtKB-ARBA"/>
</dbReference>
<dbReference type="Proteomes" id="UP000271031">
    <property type="component" value="Unassembled WGS sequence"/>
</dbReference>
<dbReference type="Pfam" id="PF02517">
    <property type="entry name" value="Rce1-like"/>
    <property type="match status" value="1"/>
</dbReference>
<evidence type="ECO:0000313" key="4">
    <source>
        <dbReference type="Proteomes" id="UP000271031"/>
    </source>
</evidence>
<proteinExistence type="predicted"/>
<keyword evidence="1" id="KW-0472">Membrane</keyword>
<keyword evidence="3" id="KW-0482">Metalloprotease</keyword>
<dbReference type="RefSeq" id="WP_122916016.1">
    <property type="nucleotide sequence ID" value="NZ_RHHQ01000003.1"/>
</dbReference>
<dbReference type="EMBL" id="RHHQ01000003">
    <property type="protein sequence ID" value="RNB92310.1"/>
    <property type="molecule type" value="Genomic_DNA"/>
</dbReference>
<feature type="transmembrane region" description="Helical" evidence="1">
    <location>
        <begin position="67"/>
        <end position="91"/>
    </location>
</feature>
<evidence type="ECO:0000313" key="3">
    <source>
        <dbReference type="EMBL" id="RNB92310.1"/>
    </source>
</evidence>
<gene>
    <name evidence="3" type="ORF">EDM56_01005</name>
</gene>
<feature type="transmembrane region" description="Helical" evidence="1">
    <location>
        <begin position="29"/>
        <end position="46"/>
    </location>
</feature>
<dbReference type="OrthoDB" id="449657at2"/>
<feature type="transmembrane region" description="Helical" evidence="1">
    <location>
        <begin position="148"/>
        <end position="168"/>
    </location>
</feature>
<dbReference type="GO" id="GO:0006508">
    <property type="term" value="P:proteolysis"/>
    <property type="evidence" value="ECO:0007669"/>
    <property type="project" value="UniProtKB-KW"/>
</dbReference>
<dbReference type="InterPro" id="IPR003675">
    <property type="entry name" value="Rce1/LyrA-like_dom"/>
</dbReference>
<comment type="caution">
    <text evidence="3">The sequence shown here is derived from an EMBL/GenBank/DDBJ whole genome shotgun (WGS) entry which is preliminary data.</text>
</comment>
<keyword evidence="4" id="KW-1185">Reference proteome</keyword>
<dbReference type="GO" id="GO:0080120">
    <property type="term" value="P:CAAX-box protein maturation"/>
    <property type="evidence" value="ECO:0007669"/>
    <property type="project" value="UniProtKB-ARBA"/>
</dbReference>
<accession>A0A3M8DVW5</accession>
<protein>
    <submittedName>
        <fullName evidence="3">CPBP family intramembrane metalloprotease</fullName>
    </submittedName>
</protein>